<dbReference type="RefSeq" id="WP_084016931.1">
    <property type="nucleotide sequence ID" value="NZ_FWXS01000004.1"/>
</dbReference>
<name>A0A1W2A717_9FLAO</name>
<dbReference type="Proteomes" id="UP000192393">
    <property type="component" value="Unassembled WGS sequence"/>
</dbReference>
<organism evidence="1 2">
    <name type="scientific">Moheibacter sediminis</name>
    <dbReference type="NCBI Taxonomy" id="1434700"/>
    <lineage>
        <taxon>Bacteria</taxon>
        <taxon>Pseudomonadati</taxon>
        <taxon>Bacteroidota</taxon>
        <taxon>Flavobacteriia</taxon>
        <taxon>Flavobacteriales</taxon>
        <taxon>Weeksellaceae</taxon>
        <taxon>Moheibacter</taxon>
    </lineage>
</organism>
<keyword evidence="2" id="KW-1185">Reference proteome</keyword>
<dbReference type="EMBL" id="FWXS01000004">
    <property type="protein sequence ID" value="SMC56474.1"/>
    <property type="molecule type" value="Genomic_DNA"/>
</dbReference>
<evidence type="ECO:0000313" key="1">
    <source>
        <dbReference type="EMBL" id="SMC56474.1"/>
    </source>
</evidence>
<reference evidence="1 2" key="1">
    <citation type="submission" date="2017-04" db="EMBL/GenBank/DDBJ databases">
        <authorList>
            <person name="Afonso C.L."/>
            <person name="Miller P.J."/>
            <person name="Scott M.A."/>
            <person name="Spackman E."/>
            <person name="Goraichik I."/>
            <person name="Dimitrov K.M."/>
            <person name="Suarez D.L."/>
            <person name="Swayne D.E."/>
        </authorList>
    </citation>
    <scope>NUCLEOTIDE SEQUENCE [LARGE SCALE GENOMIC DNA]</scope>
    <source>
        <strain evidence="1 2">CGMCC 1.12708</strain>
    </source>
</reference>
<dbReference type="OrthoDB" id="1447796at2"/>
<evidence type="ECO:0008006" key="3">
    <source>
        <dbReference type="Google" id="ProtNLM"/>
    </source>
</evidence>
<evidence type="ECO:0000313" key="2">
    <source>
        <dbReference type="Proteomes" id="UP000192393"/>
    </source>
</evidence>
<dbReference type="STRING" id="1434700.SAMN06296427_1043"/>
<proteinExistence type="predicted"/>
<dbReference type="PROSITE" id="PS51257">
    <property type="entry name" value="PROKAR_LIPOPROTEIN"/>
    <property type="match status" value="1"/>
</dbReference>
<protein>
    <recommendedName>
        <fullName evidence="3">Lipoprotein</fullName>
    </recommendedName>
</protein>
<dbReference type="AlphaFoldDB" id="A0A1W2A717"/>
<gene>
    <name evidence="1" type="ORF">SAMN06296427_1043</name>
</gene>
<accession>A0A1W2A717</accession>
<sequence>MKKHIGTLLLTGLLISCTIQSKSNEDSSREINGMGFIRLEKKCFILETEKETYFPINLNDDLKIEGIRVKFKLQIIPHAIKDASCTDFQPAEIKEIIPYRK</sequence>